<feature type="domain" description="Glycoside hydrolase family 31 N-terminal" evidence="4">
    <location>
        <begin position="26"/>
        <end position="197"/>
    </location>
</feature>
<dbReference type="GO" id="GO:0061634">
    <property type="term" value="F:alpha-D-xyloside xylohydrolase"/>
    <property type="evidence" value="ECO:0007669"/>
    <property type="project" value="UniProtKB-EC"/>
</dbReference>
<dbReference type="InterPro" id="IPR000322">
    <property type="entry name" value="Glyco_hydro_31_TIM"/>
</dbReference>
<dbReference type="EMBL" id="MCGI01000007">
    <property type="protein sequence ID" value="ODM04696.1"/>
    <property type="molecule type" value="Genomic_DNA"/>
</dbReference>
<dbReference type="SUPFAM" id="SSF74650">
    <property type="entry name" value="Galactose mutarotase-like"/>
    <property type="match status" value="1"/>
</dbReference>
<comment type="similarity">
    <text evidence="1 2">Belongs to the glycosyl hydrolase 31 family.</text>
</comment>
<dbReference type="GeneID" id="93300485"/>
<sequence>MIRPEKILSCGMQGNILTMECAQGVMQIVPYADNILHFVYYPQNDSSCLTEETDGREKLPMWGIEAVPSKDSRPAVTEEEDRILYSLPGAGIEVSRNHAEITFTGAMGEKLTTLLDCRLEPAVVLGEKTFHIRVVFSASEDEKYFGLGQHQDGSLDLGGREQILWHDYSHKGGEIVAVPFLVTNKKYGIIFDNASRMKAVPGVEGHTVWQAEVGEAVSFFLITGEETDDIYRGYRCLCGAAPLPPRRGLGFIQCKQRYASQEELLEVASKYKEKGCPCDIFVVDWFHWKVLGDLSLDTKFWPDSAQMNRELEEMGYETMISCWPRFMKESENYEFLEKKGWFMKDARGNTVYGTPEDQRGALIDTTNPECGKWYFDTIKKNYGDLGYKYYWTDEDEPDISPHESFLHAGTGARIHNIYPLTHTQCIYEGHRAAFSHRCLTLSRAAYLGAQKYGTTFWSSDIYPEWDVLKRQIPTALNFCASGMPYWSSDIGGWQALPDEDTDEDYSKLLIQTSGSGKGAVTKKNYTELYIRWFQFGVFCPTFRTHGTRRNNEVWSYGEEAEKILVKYVRLRYRLMPYIYSLAFQTEQTGAPFMRALWMDFSDGKSALTGDEFMFGPALLVAPVTEQGVVSREVYLPEGTKWYDFWTDEKLDGGQTITVDAPIEKLPLFVKEGSLLPLGEVLPNSKEEQTEIDIQIYPGKDASFSLYSDDGASYAYEEGEYSLVKLIWEEGKQELSVTEEQTSEKLRKKNYRWTKH</sequence>
<name>A0A1E3A936_9FIRM</name>
<dbReference type="InterPro" id="IPR011013">
    <property type="entry name" value="Gal_mutarotase_sf_dom"/>
</dbReference>
<evidence type="ECO:0000259" key="3">
    <source>
        <dbReference type="Pfam" id="PF01055"/>
    </source>
</evidence>
<dbReference type="Gene3D" id="2.60.40.1180">
    <property type="entry name" value="Golgi alpha-mannosidase II"/>
    <property type="match status" value="2"/>
</dbReference>
<dbReference type="AlphaFoldDB" id="A0A1E3A936"/>
<dbReference type="SUPFAM" id="SSF51445">
    <property type="entry name" value="(Trans)glycosidases"/>
    <property type="match status" value="1"/>
</dbReference>
<dbReference type="InterPro" id="IPR013780">
    <property type="entry name" value="Glyco_hydro_b"/>
</dbReference>
<dbReference type="RefSeq" id="WP_069159198.1">
    <property type="nucleotide sequence ID" value="NZ_DBFYTC010000114.1"/>
</dbReference>
<organism evidence="7 8">
    <name type="scientific">Eisenbergiella tayi</name>
    <dbReference type="NCBI Taxonomy" id="1432052"/>
    <lineage>
        <taxon>Bacteria</taxon>
        <taxon>Bacillati</taxon>
        <taxon>Bacillota</taxon>
        <taxon>Clostridia</taxon>
        <taxon>Lachnospirales</taxon>
        <taxon>Lachnospiraceae</taxon>
        <taxon>Eisenbergiella</taxon>
    </lineage>
</organism>
<dbReference type="CDD" id="cd06591">
    <property type="entry name" value="GH31_xylosidase_XylS"/>
    <property type="match status" value="1"/>
</dbReference>
<dbReference type="CDD" id="cd14752">
    <property type="entry name" value="GH31_N"/>
    <property type="match status" value="1"/>
</dbReference>
<dbReference type="GO" id="GO:0030246">
    <property type="term" value="F:carbohydrate binding"/>
    <property type="evidence" value="ECO:0007669"/>
    <property type="project" value="InterPro"/>
</dbReference>
<dbReference type="InterPro" id="IPR048395">
    <property type="entry name" value="Glyco_hydro_31_C"/>
</dbReference>
<comment type="caution">
    <text evidence="7">The sequence shown here is derived from an EMBL/GenBank/DDBJ whole genome shotgun (WGS) entry which is preliminary data.</text>
</comment>
<evidence type="ECO:0000259" key="6">
    <source>
        <dbReference type="Pfam" id="PF21365"/>
    </source>
</evidence>
<gene>
    <name evidence="7" type="primary">yicI_12</name>
    <name evidence="7" type="ORF">BEH84_05758</name>
</gene>
<dbReference type="Proteomes" id="UP000095003">
    <property type="component" value="Unassembled WGS sequence"/>
</dbReference>
<dbReference type="Gene3D" id="3.20.20.80">
    <property type="entry name" value="Glycosidases"/>
    <property type="match status" value="1"/>
</dbReference>
<keyword evidence="2 7" id="KW-0378">Hydrolase</keyword>
<dbReference type="PANTHER" id="PTHR43863:SF2">
    <property type="entry name" value="MALTASE-GLUCOAMYLASE"/>
    <property type="match status" value="1"/>
</dbReference>
<proteinExistence type="inferred from homology"/>
<dbReference type="SUPFAM" id="SSF51011">
    <property type="entry name" value="Glycosyl hydrolase domain"/>
    <property type="match status" value="1"/>
</dbReference>
<dbReference type="Pfam" id="PF17137">
    <property type="entry name" value="DUF5110"/>
    <property type="match status" value="1"/>
</dbReference>
<evidence type="ECO:0000313" key="8">
    <source>
        <dbReference type="Proteomes" id="UP000095003"/>
    </source>
</evidence>
<dbReference type="GO" id="GO:0005975">
    <property type="term" value="P:carbohydrate metabolic process"/>
    <property type="evidence" value="ECO:0007669"/>
    <property type="project" value="InterPro"/>
</dbReference>
<feature type="domain" description="Glycoside hydrolase family 31 TIM barrel" evidence="3">
    <location>
        <begin position="242"/>
        <end position="581"/>
    </location>
</feature>
<dbReference type="Pfam" id="PF13802">
    <property type="entry name" value="Gal_mutarotas_2"/>
    <property type="match status" value="1"/>
</dbReference>
<dbReference type="InterPro" id="IPR033403">
    <property type="entry name" value="DUF5110"/>
</dbReference>
<dbReference type="PATRIC" id="fig|1432052.3.peg.6366"/>
<dbReference type="PANTHER" id="PTHR43863">
    <property type="entry name" value="HYDROLASE, PUTATIVE (AFU_ORTHOLOGUE AFUA_1G03140)-RELATED"/>
    <property type="match status" value="1"/>
</dbReference>
<feature type="domain" description="Glycosyl hydrolase family 31 C-terminal" evidence="6">
    <location>
        <begin position="589"/>
        <end position="674"/>
    </location>
</feature>
<evidence type="ECO:0000259" key="5">
    <source>
        <dbReference type="Pfam" id="PF17137"/>
    </source>
</evidence>
<evidence type="ECO:0000313" key="7">
    <source>
        <dbReference type="EMBL" id="ODM04696.1"/>
    </source>
</evidence>
<accession>A0A1E3A936</accession>
<dbReference type="InterPro" id="IPR017853">
    <property type="entry name" value="GH"/>
</dbReference>
<keyword evidence="2 7" id="KW-0326">Glycosidase</keyword>
<evidence type="ECO:0000256" key="1">
    <source>
        <dbReference type="ARBA" id="ARBA00007806"/>
    </source>
</evidence>
<reference evidence="7 8" key="1">
    <citation type="submission" date="2016-07" db="EMBL/GenBank/DDBJ databases">
        <title>Characterization of isolates of Eisenbergiella tayi derived from blood cultures, using whole genome sequencing.</title>
        <authorList>
            <person name="Burdz T."/>
            <person name="Wiebe D."/>
            <person name="Huynh C."/>
            <person name="Bernard K."/>
        </authorList>
    </citation>
    <scope>NUCLEOTIDE SEQUENCE [LARGE SCALE GENOMIC DNA]</scope>
    <source>
        <strain evidence="7 8">NML 120489</strain>
    </source>
</reference>
<dbReference type="Pfam" id="PF21365">
    <property type="entry name" value="Glyco_hydro_31_3rd"/>
    <property type="match status" value="1"/>
</dbReference>
<evidence type="ECO:0000259" key="4">
    <source>
        <dbReference type="Pfam" id="PF13802"/>
    </source>
</evidence>
<feature type="domain" description="DUF5110" evidence="5">
    <location>
        <begin position="691"/>
        <end position="751"/>
    </location>
</feature>
<evidence type="ECO:0000256" key="2">
    <source>
        <dbReference type="RuleBase" id="RU361185"/>
    </source>
</evidence>
<dbReference type="Gene3D" id="2.60.40.1760">
    <property type="entry name" value="glycosyl hydrolase (family 31)"/>
    <property type="match status" value="1"/>
</dbReference>
<dbReference type="InterPro" id="IPR025887">
    <property type="entry name" value="Glyco_hydro_31_N_dom"/>
</dbReference>
<protein>
    <submittedName>
        <fullName evidence="7">Alpha-xylosidase</fullName>
        <ecNumber evidence="7">3.2.1.177</ecNumber>
    </submittedName>
</protein>
<dbReference type="InterPro" id="IPR051816">
    <property type="entry name" value="Glycosyl_Hydrolase_31"/>
</dbReference>
<dbReference type="Pfam" id="PF01055">
    <property type="entry name" value="Glyco_hydro_31_2nd"/>
    <property type="match status" value="1"/>
</dbReference>
<dbReference type="EC" id="3.2.1.177" evidence="7"/>